<accession>A0A3N4IGN4</accession>
<keyword evidence="1" id="KW-0808">Transferase</keyword>
<dbReference type="OrthoDB" id="2013972at2759"/>
<proteinExistence type="predicted"/>
<sequence>DTEIDSSGNSVGSITAQSTVFDFKYENGRTYHNFRAGKYFLPNDEAEQNRLEKLHHFFLLTYGGRLHLAPLENPRKVLDLGTGTGIWAIEFGDEFPDAEVTGIDLSPIQPNWLPENVKFEIDDYEEDWLREPNSYDYIHGRTLMGSVKDWPRLMSQIYDHLAPGGYVELQETDLTGGRSDDGTFRTDSAFGVYQENLKKAGNLAGLPTDAAPMLAQMMLDAGFVEVREHRVKIPVGTWPKDKKLKEIGSWAQEIVADGLEPYCMALFTRVLGMAKEEATQICDNAKKSLGDRSTHMYFFNHFVYGRKP</sequence>
<dbReference type="Proteomes" id="UP000275078">
    <property type="component" value="Unassembled WGS sequence"/>
</dbReference>
<dbReference type="PANTHER" id="PTHR43591:SF24">
    <property type="entry name" value="2-METHOXY-6-POLYPRENYL-1,4-BENZOQUINOL METHYLASE, MITOCHONDRIAL"/>
    <property type="match status" value="1"/>
</dbReference>
<dbReference type="EMBL" id="ML119684">
    <property type="protein sequence ID" value="RPA80824.1"/>
    <property type="molecule type" value="Genomic_DNA"/>
</dbReference>
<keyword evidence="2" id="KW-1185">Reference proteome</keyword>
<dbReference type="PANTHER" id="PTHR43591">
    <property type="entry name" value="METHYLTRANSFERASE"/>
    <property type="match status" value="1"/>
</dbReference>
<dbReference type="GO" id="GO:0032259">
    <property type="term" value="P:methylation"/>
    <property type="evidence" value="ECO:0007669"/>
    <property type="project" value="UniProtKB-KW"/>
</dbReference>
<gene>
    <name evidence="1" type="ORF">BJ508DRAFT_201691</name>
</gene>
<evidence type="ECO:0000313" key="1">
    <source>
        <dbReference type="EMBL" id="RPA80824.1"/>
    </source>
</evidence>
<feature type="non-terminal residue" evidence="1">
    <location>
        <position position="1"/>
    </location>
</feature>
<dbReference type="SUPFAM" id="SSF53335">
    <property type="entry name" value="S-adenosyl-L-methionine-dependent methyltransferases"/>
    <property type="match status" value="1"/>
</dbReference>
<dbReference type="Gene3D" id="3.40.50.150">
    <property type="entry name" value="Vaccinia Virus protein VP39"/>
    <property type="match status" value="1"/>
</dbReference>
<organism evidence="1 2">
    <name type="scientific">Ascobolus immersus RN42</name>
    <dbReference type="NCBI Taxonomy" id="1160509"/>
    <lineage>
        <taxon>Eukaryota</taxon>
        <taxon>Fungi</taxon>
        <taxon>Dikarya</taxon>
        <taxon>Ascomycota</taxon>
        <taxon>Pezizomycotina</taxon>
        <taxon>Pezizomycetes</taxon>
        <taxon>Pezizales</taxon>
        <taxon>Ascobolaceae</taxon>
        <taxon>Ascobolus</taxon>
    </lineage>
</organism>
<dbReference type="AlphaFoldDB" id="A0A3N4IGN4"/>
<dbReference type="InterPro" id="IPR029063">
    <property type="entry name" value="SAM-dependent_MTases_sf"/>
</dbReference>
<keyword evidence="1" id="KW-0489">Methyltransferase</keyword>
<dbReference type="CDD" id="cd02440">
    <property type="entry name" value="AdoMet_MTases"/>
    <property type="match status" value="1"/>
</dbReference>
<evidence type="ECO:0000313" key="2">
    <source>
        <dbReference type="Proteomes" id="UP000275078"/>
    </source>
</evidence>
<dbReference type="Pfam" id="PF13489">
    <property type="entry name" value="Methyltransf_23"/>
    <property type="match status" value="1"/>
</dbReference>
<dbReference type="STRING" id="1160509.A0A3N4IGN4"/>
<protein>
    <submittedName>
        <fullName evidence="1">Putative TAM domain methyltransferase</fullName>
    </submittedName>
</protein>
<dbReference type="GO" id="GO:0008168">
    <property type="term" value="F:methyltransferase activity"/>
    <property type="evidence" value="ECO:0007669"/>
    <property type="project" value="UniProtKB-KW"/>
</dbReference>
<feature type="non-terminal residue" evidence="1">
    <location>
        <position position="308"/>
    </location>
</feature>
<name>A0A3N4IGN4_ASCIM</name>
<reference evidence="1 2" key="1">
    <citation type="journal article" date="2018" name="Nat. Ecol. Evol.">
        <title>Pezizomycetes genomes reveal the molecular basis of ectomycorrhizal truffle lifestyle.</title>
        <authorList>
            <person name="Murat C."/>
            <person name="Payen T."/>
            <person name="Noel B."/>
            <person name="Kuo A."/>
            <person name="Morin E."/>
            <person name="Chen J."/>
            <person name="Kohler A."/>
            <person name="Krizsan K."/>
            <person name="Balestrini R."/>
            <person name="Da Silva C."/>
            <person name="Montanini B."/>
            <person name="Hainaut M."/>
            <person name="Levati E."/>
            <person name="Barry K.W."/>
            <person name="Belfiori B."/>
            <person name="Cichocki N."/>
            <person name="Clum A."/>
            <person name="Dockter R.B."/>
            <person name="Fauchery L."/>
            <person name="Guy J."/>
            <person name="Iotti M."/>
            <person name="Le Tacon F."/>
            <person name="Lindquist E.A."/>
            <person name="Lipzen A."/>
            <person name="Malagnac F."/>
            <person name="Mello A."/>
            <person name="Molinier V."/>
            <person name="Miyauchi S."/>
            <person name="Poulain J."/>
            <person name="Riccioni C."/>
            <person name="Rubini A."/>
            <person name="Sitrit Y."/>
            <person name="Splivallo R."/>
            <person name="Traeger S."/>
            <person name="Wang M."/>
            <person name="Zifcakova L."/>
            <person name="Wipf D."/>
            <person name="Zambonelli A."/>
            <person name="Paolocci F."/>
            <person name="Nowrousian M."/>
            <person name="Ottonello S."/>
            <person name="Baldrian P."/>
            <person name="Spatafora J.W."/>
            <person name="Henrissat B."/>
            <person name="Nagy L.G."/>
            <person name="Aury J.M."/>
            <person name="Wincker P."/>
            <person name="Grigoriev I.V."/>
            <person name="Bonfante P."/>
            <person name="Martin F.M."/>
        </authorList>
    </citation>
    <scope>NUCLEOTIDE SEQUENCE [LARGE SCALE GENOMIC DNA]</scope>
    <source>
        <strain evidence="1 2">RN42</strain>
    </source>
</reference>